<reference evidence="1 2" key="1">
    <citation type="submission" date="2022-04" db="EMBL/GenBank/DDBJ databases">
        <title>Rhizobium coralii sp. nov., isolated from coral Turbinaria peltata.</title>
        <authorList>
            <person name="Sun H."/>
        </authorList>
    </citation>
    <scope>NUCLEOTIDE SEQUENCE [LARGE SCALE GENOMIC DNA]</scope>
    <source>
        <strain evidence="1 2">NTR19</strain>
    </source>
</reference>
<dbReference type="EMBL" id="JALPRY010000012">
    <property type="protein sequence ID" value="MCK8780781.1"/>
    <property type="molecule type" value="Genomic_DNA"/>
</dbReference>
<sequence>MLILPQDQVIIVEWPHVMVEQLQRCIQSQKLASPPLCDLSERPEWSAGGLEGDRQLSTGISHSPDTSARQRWALASHLRVLGGIRFGIGSGRWTTKIGREAVQRFMRYLAANLRSKSENYCRSTILLTEAQSQGTKVASTVARGRKYKDFKEEFFKRLKMCKNPDHPGKSFLTEFLDLNWRLSPPRNSGVFSISWAISAEVPSVVFEGG</sequence>
<keyword evidence="2" id="KW-1185">Reference proteome</keyword>
<gene>
    <name evidence="1" type="ORF">M0654_12380</name>
</gene>
<evidence type="ECO:0008006" key="3">
    <source>
        <dbReference type="Google" id="ProtNLM"/>
    </source>
</evidence>
<evidence type="ECO:0000313" key="2">
    <source>
        <dbReference type="Proteomes" id="UP001202827"/>
    </source>
</evidence>
<proteinExistence type="predicted"/>
<evidence type="ECO:0000313" key="1">
    <source>
        <dbReference type="EMBL" id="MCK8780781.1"/>
    </source>
</evidence>
<accession>A0ABT0ISE0</accession>
<comment type="caution">
    <text evidence="1">The sequence shown here is derived from an EMBL/GenBank/DDBJ whole genome shotgun (WGS) entry which is preliminary data.</text>
</comment>
<dbReference type="Proteomes" id="UP001202827">
    <property type="component" value="Unassembled WGS sequence"/>
</dbReference>
<organism evidence="1 2">
    <name type="scientific">Neorhizobium turbinariae</name>
    <dbReference type="NCBI Taxonomy" id="2937795"/>
    <lineage>
        <taxon>Bacteria</taxon>
        <taxon>Pseudomonadati</taxon>
        <taxon>Pseudomonadota</taxon>
        <taxon>Alphaproteobacteria</taxon>
        <taxon>Hyphomicrobiales</taxon>
        <taxon>Rhizobiaceae</taxon>
        <taxon>Rhizobium/Agrobacterium group</taxon>
        <taxon>Neorhizobium</taxon>
    </lineage>
</organism>
<name>A0ABT0ISE0_9HYPH</name>
<protein>
    <recommendedName>
        <fullName evidence="3">Transposase</fullName>
    </recommendedName>
</protein>